<keyword evidence="1" id="KW-0808">Transferase</keyword>
<dbReference type="EMBL" id="AZXY01000006">
    <property type="protein sequence ID" value="KSZ58245.1"/>
    <property type="molecule type" value="Genomic_DNA"/>
</dbReference>
<reference evidence="2" key="1">
    <citation type="submission" date="2015-01" db="EMBL/GenBank/DDBJ databases">
        <title>Draft genome sequence of Rhodococcus pyridinivorans strain KG-16, a hydrocarbon-degrading bacterium.</title>
        <authorList>
            <person name="Aggarwal R.K."/>
            <person name="Dawar C."/>
        </authorList>
    </citation>
    <scope>NUCLEOTIDE SEQUENCE [LARGE SCALE GENOMIC DNA]</scope>
    <source>
        <strain evidence="2">KG-16</strain>
    </source>
</reference>
<accession>A0A0V9UJS1</accession>
<keyword evidence="1" id="KW-0418">Kinase</keyword>
<dbReference type="InterPro" id="IPR050275">
    <property type="entry name" value="PGM_Phosphatase"/>
</dbReference>
<dbReference type="PATRIC" id="fig|1441730.3.peg.2863"/>
<dbReference type="InterPro" id="IPR029033">
    <property type="entry name" value="His_PPase_superfam"/>
</dbReference>
<evidence type="ECO:0000313" key="1">
    <source>
        <dbReference type="EMBL" id="KSZ58245.1"/>
    </source>
</evidence>
<gene>
    <name evidence="1" type="ORF">Z045_13775</name>
</gene>
<proteinExistence type="predicted"/>
<dbReference type="GO" id="GO:0016301">
    <property type="term" value="F:kinase activity"/>
    <property type="evidence" value="ECO:0007669"/>
    <property type="project" value="UniProtKB-KW"/>
</dbReference>
<dbReference type="InterPro" id="IPR013078">
    <property type="entry name" value="His_Pase_superF_clade-1"/>
</dbReference>
<dbReference type="CDD" id="cd07067">
    <property type="entry name" value="HP_PGM_like"/>
    <property type="match status" value="1"/>
</dbReference>
<dbReference type="RefSeq" id="WP_060652364.1">
    <property type="nucleotide sequence ID" value="NZ_AZXY01000006.1"/>
</dbReference>
<dbReference type="Pfam" id="PF00300">
    <property type="entry name" value="His_Phos_1"/>
    <property type="match status" value="1"/>
</dbReference>
<organism evidence="1 2">
    <name type="scientific">Rhodococcus pyridinivorans KG-16</name>
    <dbReference type="NCBI Taxonomy" id="1441730"/>
    <lineage>
        <taxon>Bacteria</taxon>
        <taxon>Bacillati</taxon>
        <taxon>Actinomycetota</taxon>
        <taxon>Actinomycetes</taxon>
        <taxon>Mycobacteriales</taxon>
        <taxon>Nocardiaceae</taxon>
        <taxon>Rhodococcus</taxon>
    </lineage>
</organism>
<protein>
    <submittedName>
        <fullName evidence="1">Phosphoglycerate kinase</fullName>
    </submittedName>
</protein>
<dbReference type="SMART" id="SM00855">
    <property type="entry name" value="PGAM"/>
    <property type="match status" value="1"/>
</dbReference>
<dbReference type="PANTHER" id="PTHR48100:SF1">
    <property type="entry name" value="HISTIDINE PHOSPHATASE FAMILY PROTEIN-RELATED"/>
    <property type="match status" value="1"/>
</dbReference>
<name>A0A0V9UJS1_9NOCA</name>
<comment type="caution">
    <text evidence="1">The sequence shown here is derived from an EMBL/GenBank/DDBJ whole genome shotgun (WGS) entry which is preliminary data.</text>
</comment>
<sequence length="199" mass="22092">MQLLLIRHAEPNNARAETGVADPPLTEAGRLQASRLPDALSPYNITRLFSSPQLRALQTAEPVAERRGLDVEKMEDIAEYDYGHDHYFTIDAAKDVAPAAYKRILAGHLPDFVDGDAFRTRVLRGIDHVVDTCDHAETVALFVHGGVVNIVLQHLLELPRPLMFPIEYASVTRILVSRSGARRVASINETGHVRDTLRV</sequence>
<dbReference type="Gene3D" id="3.40.50.1240">
    <property type="entry name" value="Phosphoglycerate mutase-like"/>
    <property type="match status" value="1"/>
</dbReference>
<dbReference type="Proteomes" id="UP000053060">
    <property type="component" value="Unassembled WGS sequence"/>
</dbReference>
<dbReference type="SUPFAM" id="SSF53254">
    <property type="entry name" value="Phosphoglycerate mutase-like"/>
    <property type="match status" value="1"/>
</dbReference>
<dbReference type="AlphaFoldDB" id="A0A0V9UJS1"/>
<reference evidence="1 2" key="2">
    <citation type="journal article" date="2016" name="Genome Announc.">
        <title>Draft Genome Sequence of a Versatile Hydrocarbon-Degrading Bacterium, Rhodococcus pyridinivorans Strain KG-16, Collected from Oil Fields in India.</title>
        <authorList>
            <person name="Aggarwal R.K."/>
            <person name="Dawar C."/>
            <person name="Phanindranath R."/>
            <person name="Mutnuri L."/>
            <person name="Dayal A.M."/>
        </authorList>
    </citation>
    <scope>NUCLEOTIDE SEQUENCE [LARGE SCALE GENOMIC DNA]</scope>
    <source>
        <strain evidence="1 2">KG-16</strain>
    </source>
</reference>
<evidence type="ECO:0000313" key="2">
    <source>
        <dbReference type="Proteomes" id="UP000053060"/>
    </source>
</evidence>
<dbReference type="GO" id="GO:0005737">
    <property type="term" value="C:cytoplasm"/>
    <property type="evidence" value="ECO:0007669"/>
    <property type="project" value="TreeGrafter"/>
</dbReference>
<dbReference type="GO" id="GO:0016791">
    <property type="term" value="F:phosphatase activity"/>
    <property type="evidence" value="ECO:0007669"/>
    <property type="project" value="TreeGrafter"/>
</dbReference>
<dbReference type="PANTHER" id="PTHR48100">
    <property type="entry name" value="BROAD-SPECIFICITY PHOSPHATASE YOR283W-RELATED"/>
    <property type="match status" value="1"/>
</dbReference>